<evidence type="ECO:0000313" key="2">
    <source>
        <dbReference type="Proteomes" id="UP000002194"/>
    </source>
</evidence>
<organism evidence="1 2">
    <name type="scientific">Nitratidesulfovibrio vulgaris (strain ATCC 29579 / DSM 644 / CCUG 34227 / NCIMB 8303 / VKM B-1760 / Hildenborough)</name>
    <name type="common">Desulfovibrio vulgaris</name>
    <dbReference type="NCBI Taxonomy" id="882"/>
    <lineage>
        <taxon>Bacteria</taxon>
        <taxon>Pseudomonadati</taxon>
        <taxon>Thermodesulfobacteriota</taxon>
        <taxon>Desulfovibrionia</taxon>
        <taxon>Desulfovibrionales</taxon>
        <taxon>Desulfovibrionaceae</taxon>
        <taxon>Nitratidesulfovibrio</taxon>
    </lineage>
</organism>
<evidence type="ECO:0000313" key="1">
    <source>
        <dbReference type="EMBL" id="AAS95974.1"/>
    </source>
</evidence>
<dbReference type="AlphaFoldDB" id="Q72BY8"/>
<dbReference type="EnsemblBacteria" id="AAS95974">
    <property type="protein sequence ID" value="AAS95974"/>
    <property type="gene ID" value="DVU_1496"/>
</dbReference>
<dbReference type="Proteomes" id="UP000002194">
    <property type="component" value="Chromosome"/>
</dbReference>
<reference evidence="1 2" key="1">
    <citation type="journal article" date="2004" name="Nat. Biotechnol.">
        <title>The genome sequence of the anaerobic, sulfate-reducing bacterium Desulfovibrio vulgaris Hildenborough.</title>
        <authorList>
            <person name="Heidelberg J.F."/>
            <person name="Seshadri R."/>
            <person name="Haveman S.A."/>
            <person name="Hemme C.L."/>
            <person name="Paulsen I.T."/>
            <person name="Kolonay J.F."/>
            <person name="Eisen J.A."/>
            <person name="Ward N."/>
            <person name="Methe B."/>
            <person name="Brinkac L.M."/>
            <person name="Daugherty S.C."/>
            <person name="Deboy R.T."/>
            <person name="Dodson R.J."/>
            <person name="Durkin A.S."/>
            <person name="Madupu R."/>
            <person name="Nelson W.C."/>
            <person name="Sullivan S.A."/>
            <person name="Fouts D."/>
            <person name="Haft D.H."/>
            <person name="Selengut J."/>
            <person name="Peterson J.D."/>
            <person name="Davidsen T.M."/>
            <person name="Zafar N."/>
            <person name="Zhou L."/>
            <person name="Radune D."/>
            <person name="Dimitrov G."/>
            <person name="Hance M."/>
            <person name="Tran K."/>
            <person name="Khouri H."/>
            <person name="Gill J."/>
            <person name="Utterback T.R."/>
            <person name="Feldblyum T.V."/>
            <person name="Wall J.D."/>
            <person name="Voordouw G."/>
            <person name="Fraser C.M."/>
        </authorList>
    </citation>
    <scope>NUCLEOTIDE SEQUENCE [LARGE SCALE GENOMIC DNA]</scope>
    <source>
        <strain evidence="2">ATCC 29579 / DSM 644 / NCIMB 8303 / VKM B-1760 / Hildenborough</strain>
    </source>
</reference>
<keyword evidence="2" id="KW-1185">Reference proteome</keyword>
<dbReference type="KEGG" id="dvu:DVU_1496"/>
<dbReference type="Pfam" id="PF04883">
    <property type="entry name" value="HK97-gp10_like"/>
    <property type="match status" value="1"/>
</dbReference>
<sequence length="165" mass="17908">MRRRNSFIRAEVDISLPASIDWREFSAYAEAQLEAIAAEVRNEARASSAFADKTGTLRKSIKIKRERGDDGERVLVVAATAPHAHLVEFGTQGPRKSTKQGRMFLDGVWASDGGLIFAKEVRAMPACPFLRPALAKVMARRMAGFAAGGGAHADFGMPDAFGWEG</sequence>
<dbReference type="PaxDb" id="882-DVU_1496"/>
<protein>
    <recommendedName>
        <fullName evidence="3">HK97 gp10 family phage protein</fullName>
    </recommendedName>
</protein>
<proteinExistence type="predicted"/>
<dbReference type="InterPro" id="IPR010064">
    <property type="entry name" value="HK97-gp10_tail"/>
</dbReference>
<dbReference type="OrthoDB" id="8613246at2"/>
<name>Q72BY8_NITV2</name>
<gene>
    <name evidence="1" type="ordered locus">DVU_1496</name>
</gene>
<dbReference type="EMBL" id="AE017285">
    <property type="protein sequence ID" value="AAS95974.1"/>
    <property type="molecule type" value="Genomic_DNA"/>
</dbReference>
<dbReference type="RefSeq" id="WP_010938788.1">
    <property type="nucleotide sequence ID" value="NC_002937.3"/>
</dbReference>
<evidence type="ECO:0008006" key="3">
    <source>
        <dbReference type="Google" id="ProtNLM"/>
    </source>
</evidence>
<dbReference type="eggNOG" id="ENOG5031VSI">
    <property type="taxonomic scope" value="Bacteria"/>
</dbReference>
<accession>Q72BY8</accession>
<dbReference type="STRING" id="882.DVU_1496"/>
<dbReference type="HOGENOM" id="CLU_1913721_0_0_7"/>
<dbReference type="PATRIC" id="fig|882.5.peg.1385"/>